<feature type="domain" description="SsuA/THI5-like" evidence="1">
    <location>
        <begin position="40"/>
        <end position="236"/>
    </location>
</feature>
<keyword evidence="3" id="KW-1185">Reference proteome</keyword>
<evidence type="ECO:0000259" key="1">
    <source>
        <dbReference type="Pfam" id="PF09084"/>
    </source>
</evidence>
<dbReference type="PANTHER" id="PTHR31528">
    <property type="entry name" value="4-AMINO-5-HYDROXYMETHYL-2-METHYLPYRIMIDINE PHOSPHATE SYNTHASE THI11-RELATED"/>
    <property type="match status" value="1"/>
</dbReference>
<sequence length="325" mass="35065">MPTRRTLLAGAATALTGVTRPARAEPAPLSFTLNWFAQAEYGGFYQALADGLYEQAGVNVTIAQGGPQLNSMQLLLAGRTDLILGGCEQALLAAGHGLPVTAIATTTQTYLAGLMTHPDIHDPHDLRGHPILIGTESRSTFWPWLMRTYGYAPSQAGVDTSNLQPFALNPRAALQTLVTSEPYAAKKQGLAFNYFLLADLGYPAYGNMILASQRIVTERRDAVAAFLRATGEGWQRYVWGDGRRGDSAILAANPSMTQGQIDFSRETLRRIKAFGPSGSVLGGMTEDRWTTIHETLVSSGAMADTPDWKKAYTMAFQSALVARVP</sequence>
<dbReference type="RefSeq" id="WP_176612211.1">
    <property type="nucleotide sequence ID" value="NZ_JABXXR010000004.1"/>
</dbReference>
<dbReference type="GO" id="GO:0009228">
    <property type="term" value="P:thiamine biosynthetic process"/>
    <property type="evidence" value="ECO:0007669"/>
    <property type="project" value="InterPro"/>
</dbReference>
<evidence type="ECO:0000313" key="3">
    <source>
        <dbReference type="Proteomes" id="UP000585665"/>
    </source>
</evidence>
<gene>
    <name evidence="2" type="ORF">HUK82_01250</name>
</gene>
<dbReference type="Proteomes" id="UP000585665">
    <property type="component" value="Unassembled WGS sequence"/>
</dbReference>
<dbReference type="Pfam" id="PF09084">
    <property type="entry name" value="NMT1"/>
    <property type="match status" value="1"/>
</dbReference>
<dbReference type="Gene3D" id="3.40.190.10">
    <property type="entry name" value="Periplasmic binding protein-like II"/>
    <property type="match status" value="2"/>
</dbReference>
<dbReference type="InterPro" id="IPR015168">
    <property type="entry name" value="SsuA/THI5"/>
</dbReference>
<dbReference type="InterPro" id="IPR027939">
    <property type="entry name" value="NMT1/THI5"/>
</dbReference>
<protein>
    <submittedName>
        <fullName evidence="2">ABC transporter substrate-binding protein</fullName>
    </submittedName>
</protein>
<evidence type="ECO:0000313" key="2">
    <source>
        <dbReference type="EMBL" id="NVN39193.1"/>
    </source>
</evidence>
<organism evidence="2 3">
    <name type="scientific">Ameyamaea chiangmaiensis</name>
    <dbReference type="NCBI Taxonomy" id="442969"/>
    <lineage>
        <taxon>Bacteria</taxon>
        <taxon>Pseudomonadati</taxon>
        <taxon>Pseudomonadota</taxon>
        <taxon>Alphaproteobacteria</taxon>
        <taxon>Acetobacterales</taxon>
        <taxon>Acetobacteraceae</taxon>
        <taxon>Ameyamaea</taxon>
    </lineage>
</organism>
<reference evidence="2 3" key="1">
    <citation type="submission" date="2020-06" db="EMBL/GenBank/DDBJ databases">
        <title>Description of novel acetic acid bacteria.</title>
        <authorList>
            <person name="Sombolestani A."/>
        </authorList>
    </citation>
    <scope>NUCLEOTIDE SEQUENCE [LARGE SCALE GENOMIC DNA]</scope>
    <source>
        <strain evidence="2 3">LMG 27010</strain>
    </source>
</reference>
<name>A0A850P877_9PROT</name>
<proteinExistence type="predicted"/>
<dbReference type="PROSITE" id="PS51318">
    <property type="entry name" value="TAT"/>
    <property type="match status" value="1"/>
</dbReference>
<dbReference type="EMBL" id="JABXXR010000004">
    <property type="protein sequence ID" value="NVN39193.1"/>
    <property type="molecule type" value="Genomic_DNA"/>
</dbReference>
<dbReference type="InterPro" id="IPR006311">
    <property type="entry name" value="TAT_signal"/>
</dbReference>
<dbReference type="PANTHER" id="PTHR31528:SF3">
    <property type="entry name" value="THIAMINE BIOSYNTHESIS PROTEIN HI_0357-RELATED"/>
    <property type="match status" value="1"/>
</dbReference>
<accession>A0A850P877</accession>
<dbReference type="SUPFAM" id="SSF53850">
    <property type="entry name" value="Periplasmic binding protein-like II"/>
    <property type="match status" value="1"/>
</dbReference>
<comment type="caution">
    <text evidence="2">The sequence shown here is derived from an EMBL/GenBank/DDBJ whole genome shotgun (WGS) entry which is preliminary data.</text>
</comment>
<dbReference type="AlphaFoldDB" id="A0A850P877"/>